<feature type="compositionally biased region" description="Basic residues" evidence="1">
    <location>
        <begin position="80"/>
        <end position="91"/>
    </location>
</feature>
<gene>
    <name evidence="2" type="ORF">CINCED_3A018900</name>
</gene>
<evidence type="ECO:0000313" key="2">
    <source>
        <dbReference type="EMBL" id="VVC26036.1"/>
    </source>
</evidence>
<feature type="compositionally biased region" description="Basic residues" evidence="1">
    <location>
        <begin position="134"/>
        <end position="143"/>
    </location>
</feature>
<keyword evidence="3" id="KW-1185">Reference proteome</keyword>
<dbReference type="PANTHER" id="PTHR33964">
    <property type="entry name" value="RE45066P-RELATED"/>
    <property type="match status" value="1"/>
</dbReference>
<evidence type="ECO:0000256" key="1">
    <source>
        <dbReference type="SAM" id="MobiDB-lite"/>
    </source>
</evidence>
<accession>A0A5E4M6G8</accession>
<protein>
    <submittedName>
        <fullName evidence="2">Uncharacterized protein</fullName>
    </submittedName>
</protein>
<proteinExistence type="predicted"/>
<dbReference type="EMBL" id="CABPRJ010000024">
    <property type="protein sequence ID" value="VVC26036.1"/>
    <property type="molecule type" value="Genomic_DNA"/>
</dbReference>
<dbReference type="Proteomes" id="UP000325440">
    <property type="component" value="Unassembled WGS sequence"/>
</dbReference>
<evidence type="ECO:0000313" key="3">
    <source>
        <dbReference type="Proteomes" id="UP000325440"/>
    </source>
</evidence>
<feature type="compositionally biased region" description="Low complexity" evidence="1">
    <location>
        <begin position="65"/>
        <end position="77"/>
    </location>
</feature>
<feature type="region of interest" description="Disordered" evidence="1">
    <location>
        <begin position="522"/>
        <end position="542"/>
    </location>
</feature>
<feature type="region of interest" description="Disordered" evidence="1">
    <location>
        <begin position="115"/>
        <end position="143"/>
    </location>
</feature>
<sequence>MSFFRLRCTLGENQIDPFGPIFLNHNPVHKCFGQKKKIKKKSISGGNTGRGKPVLPVPPHDQCRAARGAEQPAAATAAERRRRRRRRRRRTTASAAAAAAAVETQRFHVRRARGFVGPSSTARPRPQQFVVGSRKQRRGRGRRKTNNVYTYNARALSLSLLLLLLDAIITRVSRGEVAKWRPAEYTYLRYNDIVTMPTTHRRPRGHVPIPRAPFSRRRSYRRAPPVVVVDAAAESRVSFIRPPRSTVAATVFLARDRRDNHQFSSVNTPGARFTAETALLRPSGGRIINITAARTRCNNTENPAGRAHVHGFSTVSTSYSAGMVTSSTGRAKTATTMQDTTFTLGKGRRSARIVQFLVFALVAIGAGTRPAESAAVVNNDNHKQQLLDSKVPSTISYGGCDDGRVINCRTLPLFNYTDLTPPPVGADAAADILQDDNCPYKNLERHLRCVDVFTRRCMTVDQRKAFYLLYKVPTLDMQELCTEGGPYREEYLKHATCLRTVHNEYIQCGRRHQNELAALMAEHDHQHHGGSSPANDGTPFAGPEQITQNLGHLCGSFRGHLNCVHGIVRANCGEQTDAFASQFLSQIAASLLNVCDKYVSPADGDVSRSPSSTSAAPTSGADTGLEVFTVTAAMVILATASRRW</sequence>
<organism evidence="2 3">
    <name type="scientific">Cinara cedri</name>
    <dbReference type="NCBI Taxonomy" id="506608"/>
    <lineage>
        <taxon>Eukaryota</taxon>
        <taxon>Metazoa</taxon>
        <taxon>Ecdysozoa</taxon>
        <taxon>Arthropoda</taxon>
        <taxon>Hexapoda</taxon>
        <taxon>Insecta</taxon>
        <taxon>Pterygota</taxon>
        <taxon>Neoptera</taxon>
        <taxon>Paraneoptera</taxon>
        <taxon>Hemiptera</taxon>
        <taxon>Sternorrhyncha</taxon>
        <taxon>Aphidomorpha</taxon>
        <taxon>Aphidoidea</taxon>
        <taxon>Aphididae</taxon>
        <taxon>Lachninae</taxon>
        <taxon>Cinara</taxon>
    </lineage>
</organism>
<dbReference type="PANTHER" id="PTHR33964:SF1">
    <property type="entry name" value="RE45066P"/>
    <property type="match status" value="1"/>
</dbReference>
<reference evidence="2 3" key="1">
    <citation type="submission" date="2019-08" db="EMBL/GenBank/DDBJ databases">
        <authorList>
            <person name="Alioto T."/>
            <person name="Alioto T."/>
            <person name="Gomez Garrido J."/>
        </authorList>
    </citation>
    <scope>NUCLEOTIDE SEQUENCE [LARGE SCALE GENOMIC DNA]</scope>
</reference>
<dbReference type="AlphaFoldDB" id="A0A5E4M6G8"/>
<name>A0A5E4M6G8_9HEMI</name>
<feature type="region of interest" description="Disordered" evidence="1">
    <location>
        <begin position="36"/>
        <end position="100"/>
    </location>
</feature>
<dbReference type="OrthoDB" id="10051804at2759"/>